<name>A0A6P1Y279_9SPIR</name>
<dbReference type="InterPro" id="IPR024269">
    <property type="entry name" value="DUF3791"/>
</dbReference>
<evidence type="ECO:0000313" key="2">
    <source>
        <dbReference type="Proteomes" id="UP000464374"/>
    </source>
</evidence>
<protein>
    <submittedName>
        <fullName evidence="1">DUF3791 domain-containing protein</fullName>
    </submittedName>
</protein>
<dbReference type="Proteomes" id="UP000464374">
    <property type="component" value="Chromosome"/>
</dbReference>
<dbReference type="AlphaFoldDB" id="A0A6P1Y279"/>
<dbReference type="Pfam" id="PF12668">
    <property type="entry name" value="DUF3791"/>
    <property type="match status" value="1"/>
</dbReference>
<dbReference type="EMBL" id="CP048020">
    <property type="protein sequence ID" value="QHX43429.1"/>
    <property type="molecule type" value="Genomic_DNA"/>
</dbReference>
<evidence type="ECO:0000313" key="1">
    <source>
        <dbReference type="EMBL" id="QHX43429.1"/>
    </source>
</evidence>
<reference evidence="1 2" key="1">
    <citation type="submission" date="2020-01" db="EMBL/GenBank/DDBJ databases">
        <title>Complete genome sequence of a human oral phylogroup 1 Treponema sp. strain ATCC 700766, originally isolated from periodontitis dental plaque.</title>
        <authorList>
            <person name="Chan Y."/>
            <person name="Huo Y.-B."/>
            <person name="Yu X.-L."/>
            <person name="Zeng H."/>
            <person name="Leung W.-K."/>
            <person name="Watt R.M."/>
        </authorList>
    </citation>
    <scope>NUCLEOTIDE SEQUENCE [LARGE SCALE GENOMIC DNA]</scope>
    <source>
        <strain evidence="1 2">OMZ 804</strain>
    </source>
</reference>
<gene>
    <name evidence="1" type="ORF">GWP43_08200</name>
</gene>
<accession>A0A6P1Y279</accession>
<dbReference type="KEGG" id="trz:GWP43_08200"/>
<organism evidence="1 2">
    <name type="scientific">Treponema vincentii</name>
    <dbReference type="NCBI Taxonomy" id="69710"/>
    <lineage>
        <taxon>Bacteria</taxon>
        <taxon>Pseudomonadati</taxon>
        <taxon>Spirochaetota</taxon>
        <taxon>Spirochaetia</taxon>
        <taxon>Spirochaetales</taxon>
        <taxon>Treponemataceae</taxon>
        <taxon>Treponema</taxon>
    </lineage>
</organism>
<sequence>MIGNRLQMSDRIKNADELEFAIFCIENLAIRLKTDAEHIYTALAESNSFLYDYIVAHYDVLHTQDKEYIINDILEAMDQCGIKV</sequence>
<proteinExistence type="predicted"/>